<feature type="domain" description="Histidine kinase" evidence="5">
    <location>
        <begin position="280"/>
        <end position="500"/>
    </location>
</feature>
<dbReference type="SMART" id="SM00387">
    <property type="entry name" value="HATPase_c"/>
    <property type="match status" value="1"/>
</dbReference>
<protein>
    <recommendedName>
        <fullName evidence="2">histidine kinase</fullName>
        <ecNumber evidence="2">2.7.13.3</ecNumber>
    </recommendedName>
</protein>
<dbReference type="EMBL" id="BMCP01000002">
    <property type="protein sequence ID" value="GGE41517.1"/>
    <property type="molecule type" value="Genomic_DNA"/>
</dbReference>
<dbReference type="InterPro" id="IPR011006">
    <property type="entry name" value="CheY-like_superfamily"/>
</dbReference>
<sequence length="629" mass="68974">MTMHSPEAGLDHPARETILVVDDEADILIALQDLFEEDYRVLRAQSGAEALEIIDRESSIAVIISDQRMPGMTGDVFLTQARAKTKAEAILLTGYADLQAVIDALNNGRIVGYIPKPWDMDVLRSMVRTACGRYQLARDLSVERTLLHGLMDHADDAISFKDVAGRFIRLNAAKAASLNRSIEDCLGRREIDLIDATQAKAIARLDSRAMREGPFDEVREEPGAEGQIRWTEVHRIPLRDSFGKPRHLATIERDITERKMLEQRLRQADKMQALGTLAGGVAHDFNNLLMAVLGNLDLARRNLGNPEKLERMLGNAHIGASRGASLTRRLLDFSRTQTHEVNSLNINTMLDSMKDFLASTLGSNIPVSFDLSPDIPEIMLDGEQFELAILNLCINARDAMPNGGKIDISTRREALSAGNQHDLGAGSYVVVSVRDQGTGIPPDVLARVFEPFFTTKDVGQGTGLGLTMVYSFAQQAGGTVNIISQQGEGTAIELYFPEVEPRSDSEETARPHNQASARSMRVLLVDDDSHVRDVTASLLLDLGHEVVEADDAASAMTLLKGNSFDILVADVAMPGVTGTQLANRARAEGFSNPILLISGFVGDTDTQDFPVLMKPFQLEDLDRRIREIS</sequence>
<dbReference type="Proteomes" id="UP000602745">
    <property type="component" value="Unassembled WGS sequence"/>
</dbReference>
<dbReference type="CDD" id="cd00082">
    <property type="entry name" value="HisKA"/>
    <property type="match status" value="1"/>
</dbReference>
<reference evidence="8" key="1">
    <citation type="journal article" date="2014" name="Int. J. Syst. Evol. Microbiol.">
        <title>Complete genome sequence of Corynebacterium casei LMG S-19264T (=DSM 44701T), isolated from a smear-ripened cheese.</title>
        <authorList>
            <consortium name="US DOE Joint Genome Institute (JGI-PGF)"/>
            <person name="Walter F."/>
            <person name="Albersmeier A."/>
            <person name="Kalinowski J."/>
            <person name="Ruckert C."/>
        </authorList>
    </citation>
    <scope>NUCLEOTIDE SEQUENCE</scope>
    <source>
        <strain evidence="8">CCM 7684</strain>
    </source>
</reference>
<comment type="catalytic activity">
    <reaction evidence="1">
        <text>ATP + protein L-histidine = ADP + protein N-phospho-L-histidine.</text>
        <dbReference type="EC" id="2.7.13.3"/>
    </reaction>
</comment>
<dbReference type="PANTHER" id="PTHR43065">
    <property type="entry name" value="SENSOR HISTIDINE KINASE"/>
    <property type="match status" value="1"/>
</dbReference>
<dbReference type="SMART" id="SM00448">
    <property type="entry name" value="REC"/>
    <property type="match status" value="2"/>
</dbReference>
<accession>A0A8J2VVF4</accession>
<dbReference type="InterPro" id="IPR035965">
    <property type="entry name" value="PAS-like_dom_sf"/>
</dbReference>
<evidence type="ECO:0000256" key="1">
    <source>
        <dbReference type="ARBA" id="ARBA00000085"/>
    </source>
</evidence>
<dbReference type="SUPFAM" id="SSF47384">
    <property type="entry name" value="Homodimeric domain of signal transducing histidine kinase"/>
    <property type="match status" value="1"/>
</dbReference>
<dbReference type="CDD" id="cd17569">
    <property type="entry name" value="REC_HupR-like"/>
    <property type="match status" value="1"/>
</dbReference>
<dbReference type="PROSITE" id="PS50109">
    <property type="entry name" value="HIS_KIN"/>
    <property type="match status" value="1"/>
</dbReference>
<dbReference type="SUPFAM" id="SSF55785">
    <property type="entry name" value="PYP-like sensor domain (PAS domain)"/>
    <property type="match status" value="1"/>
</dbReference>
<dbReference type="Pfam" id="PF02518">
    <property type="entry name" value="HATPase_c"/>
    <property type="match status" value="1"/>
</dbReference>
<evidence type="ECO:0000259" key="5">
    <source>
        <dbReference type="PROSITE" id="PS50109"/>
    </source>
</evidence>
<dbReference type="InterPro" id="IPR013656">
    <property type="entry name" value="PAS_4"/>
</dbReference>
<dbReference type="PRINTS" id="PR00344">
    <property type="entry name" value="BCTRLSENSOR"/>
</dbReference>
<dbReference type="InterPro" id="IPR003594">
    <property type="entry name" value="HATPase_dom"/>
</dbReference>
<dbReference type="InterPro" id="IPR005467">
    <property type="entry name" value="His_kinase_dom"/>
</dbReference>
<feature type="modified residue" description="4-aspartylphosphate" evidence="4">
    <location>
        <position position="66"/>
    </location>
</feature>
<dbReference type="SUPFAM" id="SSF55874">
    <property type="entry name" value="ATPase domain of HSP90 chaperone/DNA topoisomerase II/histidine kinase"/>
    <property type="match status" value="1"/>
</dbReference>
<dbReference type="InterPro" id="IPR003661">
    <property type="entry name" value="HisK_dim/P_dom"/>
</dbReference>
<dbReference type="PROSITE" id="PS50110">
    <property type="entry name" value="RESPONSE_REGULATORY"/>
    <property type="match status" value="2"/>
</dbReference>
<dbReference type="InterPro" id="IPR004358">
    <property type="entry name" value="Sig_transdc_His_kin-like_C"/>
</dbReference>
<dbReference type="InterPro" id="IPR000014">
    <property type="entry name" value="PAS"/>
</dbReference>
<dbReference type="Gene3D" id="3.30.450.20">
    <property type="entry name" value="PAS domain"/>
    <property type="match status" value="1"/>
</dbReference>
<dbReference type="NCBIfam" id="TIGR00229">
    <property type="entry name" value="sensory_box"/>
    <property type="match status" value="1"/>
</dbReference>
<keyword evidence="3 4" id="KW-0597">Phosphoprotein</keyword>
<organism evidence="8 9">
    <name type="scientific">Agaricicola taiwanensis</name>
    <dbReference type="NCBI Taxonomy" id="591372"/>
    <lineage>
        <taxon>Bacteria</taxon>
        <taxon>Pseudomonadati</taxon>
        <taxon>Pseudomonadota</taxon>
        <taxon>Alphaproteobacteria</taxon>
        <taxon>Rhodobacterales</taxon>
        <taxon>Paracoccaceae</taxon>
        <taxon>Agaricicola</taxon>
    </lineage>
</organism>
<dbReference type="InterPro" id="IPR036097">
    <property type="entry name" value="HisK_dim/P_sf"/>
</dbReference>
<dbReference type="InterPro" id="IPR036890">
    <property type="entry name" value="HATPase_C_sf"/>
</dbReference>
<evidence type="ECO:0000256" key="2">
    <source>
        <dbReference type="ARBA" id="ARBA00012438"/>
    </source>
</evidence>
<dbReference type="SUPFAM" id="SSF52172">
    <property type="entry name" value="CheY-like"/>
    <property type="match status" value="2"/>
</dbReference>
<dbReference type="Gene3D" id="3.30.565.10">
    <property type="entry name" value="Histidine kinase-like ATPase, C-terminal domain"/>
    <property type="match status" value="1"/>
</dbReference>
<keyword evidence="9" id="KW-1185">Reference proteome</keyword>
<evidence type="ECO:0000256" key="4">
    <source>
        <dbReference type="PROSITE-ProRule" id="PRU00169"/>
    </source>
</evidence>
<dbReference type="PROSITE" id="PS50113">
    <property type="entry name" value="PAC"/>
    <property type="match status" value="1"/>
</dbReference>
<evidence type="ECO:0000259" key="7">
    <source>
        <dbReference type="PROSITE" id="PS50113"/>
    </source>
</evidence>
<dbReference type="Pfam" id="PF08448">
    <property type="entry name" value="PAS_4"/>
    <property type="match status" value="1"/>
</dbReference>
<evidence type="ECO:0000313" key="9">
    <source>
        <dbReference type="Proteomes" id="UP000602745"/>
    </source>
</evidence>
<dbReference type="Gene3D" id="1.10.287.130">
    <property type="match status" value="1"/>
</dbReference>
<feature type="modified residue" description="4-aspartylphosphate" evidence="4">
    <location>
        <position position="570"/>
    </location>
</feature>
<evidence type="ECO:0000259" key="6">
    <source>
        <dbReference type="PROSITE" id="PS50110"/>
    </source>
</evidence>
<reference evidence="8" key="2">
    <citation type="submission" date="2020-09" db="EMBL/GenBank/DDBJ databases">
        <authorList>
            <person name="Sun Q."/>
            <person name="Sedlacek I."/>
        </authorList>
    </citation>
    <scope>NUCLEOTIDE SEQUENCE</scope>
    <source>
        <strain evidence="8">CCM 7684</strain>
    </source>
</reference>
<dbReference type="EC" id="2.7.13.3" evidence="2"/>
<comment type="caution">
    <text evidence="8">The sequence shown here is derived from an EMBL/GenBank/DDBJ whole genome shotgun (WGS) entry which is preliminary data.</text>
</comment>
<dbReference type="GO" id="GO:0000155">
    <property type="term" value="F:phosphorelay sensor kinase activity"/>
    <property type="evidence" value="ECO:0007669"/>
    <property type="project" value="InterPro"/>
</dbReference>
<name>A0A8J2VVF4_9RHOB</name>
<evidence type="ECO:0000313" key="8">
    <source>
        <dbReference type="EMBL" id="GGE41517.1"/>
    </source>
</evidence>
<dbReference type="SMART" id="SM00388">
    <property type="entry name" value="HisKA"/>
    <property type="match status" value="1"/>
</dbReference>
<dbReference type="Gene3D" id="3.40.50.2300">
    <property type="match status" value="2"/>
</dbReference>
<dbReference type="InterPro" id="IPR000700">
    <property type="entry name" value="PAS-assoc_C"/>
</dbReference>
<dbReference type="Pfam" id="PF00512">
    <property type="entry name" value="HisKA"/>
    <property type="match status" value="1"/>
</dbReference>
<dbReference type="RefSeq" id="WP_229729319.1">
    <property type="nucleotide sequence ID" value="NZ_BMCP01000002.1"/>
</dbReference>
<dbReference type="AlphaFoldDB" id="A0A8J2VVF4"/>
<feature type="domain" description="Response regulatory" evidence="6">
    <location>
        <begin position="521"/>
        <end position="629"/>
    </location>
</feature>
<dbReference type="InterPro" id="IPR001789">
    <property type="entry name" value="Sig_transdc_resp-reg_receiver"/>
</dbReference>
<gene>
    <name evidence="8" type="ORF">GCM10007276_18620</name>
</gene>
<dbReference type="PANTHER" id="PTHR43065:SF42">
    <property type="entry name" value="TWO-COMPONENT SENSOR PPRA"/>
    <property type="match status" value="1"/>
</dbReference>
<dbReference type="Pfam" id="PF00072">
    <property type="entry name" value="Response_reg"/>
    <property type="match status" value="2"/>
</dbReference>
<feature type="domain" description="Response regulatory" evidence="6">
    <location>
        <begin position="17"/>
        <end position="131"/>
    </location>
</feature>
<feature type="domain" description="PAC" evidence="7">
    <location>
        <begin position="211"/>
        <end position="267"/>
    </location>
</feature>
<proteinExistence type="predicted"/>
<evidence type="ECO:0000256" key="3">
    <source>
        <dbReference type="ARBA" id="ARBA00022553"/>
    </source>
</evidence>